<sequence length="1317" mass="146374">MPLRESAKKSYVYPVFIRCSMQIGILALECCGAQLAAESPSKLGVTEDEHNIIHRLFLTWINPILLHGYSNILGQENLPPLCADMHAERTRKLMLKAWRKRAIPDTKWSLPLALMACLKPQFYHAVLPRLFLIIFRYSQPTLIASSIRFVEQHSTATSSDDGFWLIISALIIYLGLALSTAIYQGRINKLKLMTRSALTGLIHNKTMKSPSIAYEDGEAATLMSTDANALDDIAEMIHEIWAQVIEVAAGIVLLSNQVGWIWPLPLFLICVCSQMSRFVAKNLRPRQKSWNEATQRRIAATSSFLSSMKIVKMLGFQQHLASRIEKLREAELLAASKLRWVMVYYNASANALGIFSPAITLVLFAVISVLRGDSLDTETAFTTMAILGLVTHPANMVMTIVPRVVAAASGFDRIQTYLLRPGQHKTRGVLPEASNSSDLPRRAKHDKQANPILAVRIRRLRVGQTRIILNDVNLDIARGSLNILSGATGSGKSMLLRAVLGEVPVPKGSLDISSRSHRMAYCSQKPWLPSGSVKEVIWGHLFSSFPVTQQDEERYREVTRLCCLDRDFLALPFGEQTQIGSQGLNLSGGQRQRVALARALFAECDLILLDDTFSGLDGDTEDKIFKNLFGPGGALKQNGVTVILASNSTQFFSYAEHIVVLGNHGVIEQGPWSSIKIKAESIAKFSSVINATGSSPLAANFNSLNAQLRIKDEDEVDLTRQTGDTALYHYYLGFIDRFDFIFLNADTFIYAFFITIPQWWLKLWTEAAGNYNSFYLSGFLVVSFLSWALTSAQMWSVLIRIAPQSGSRLHSRLLRIISNAPLSYFSKTDNGSSLNRFSQDVQLIDKQLPSAIQTVITQFSKLLMQAIVLCMAELRLSISLPLCIAIVFVIQKLYLRTSRQLRFLELESRAQVFSNFLESIEGLETIRSFNWSNAMARANIDCVERSQRPELLLMSLQRWLNLVLDLLVATIAVGVVALAVKFRASITGAQVGIALSIMLVANKTLLKLVESWTTMETSLGAISRVKTLEEMTPLEDRLSGDLQPINWPSQGRIEFTGVNASYNSESIALRNIDLRILPGQKVVVCGRTGSGKSTLFAALLRLLELQSGQIRLDGIDIRHVSLQSLRQLCFITASQDALVLPNETLRFNLDPDNSASEGSLILALEKLGLWSHFNPAVIPARDGSVATEEPGDQNGRIFDQKVSEFPLLSGGQFQLFSLSRALVKLQCSRQLGLKPVVLLDELTSSLDTTTELAIHRVIDEELTANGNTIIMVTHRLGNLEKYMQRGRDAFVLLQDGRLTEVIRDWGSTTLQKIESLP</sequence>
<evidence type="ECO:0000256" key="3">
    <source>
        <dbReference type="ARBA" id="ARBA00022475"/>
    </source>
</evidence>
<dbReference type="PROSITE" id="PS50929">
    <property type="entry name" value="ABC_TM1F"/>
    <property type="match status" value="2"/>
</dbReference>
<feature type="domain" description="ABC transmembrane type-1" evidence="11">
    <location>
        <begin position="130"/>
        <end position="406"/>
    </location>
</feature>
<feature type="transmembrane region" description="Helical" evidence="9">
    <location>
        <begin position="773"/>
        <end position="798"/>
    </location>
</feature>
<keyword evidence="2" id="KW-0813">Transport</keyword>
<accession>A0A166PV15</accession>
<dbReference type="InterPro" id="IPR003439">
    <property type="entry name" value="ABC_transporter-like_ATP-bd"/>
</dbReference>
<proteinExistence type="predicted"/>
<dbReference type="PANTHER" id="PTHR24223">
    <property type="entry name" value="ATP-BINDING CASSETTE SUB-FAMILY C"/>
    <property type="match status" value="1"/>
</dbReference>
<dbReference type="GO" id="GO:0005524">
    <property type="term" value="F:ATP binding"/>
    <property type="evidence" value="ECO:0007669"/>
    <property type="project" value="UniProtKB-KW"/>
</dbReference>
<feature type="transmembrane region" description="Helical" evidence="9">
    <location>
        <begin position="959"/>
        <end position="980"/>
    </location>
</feature>
<dbReference type="CDD" id="cd18580">
    <property type="entry name" value="ABC_6TM_ABCC_D2"/>
    <property type="match status" value="1"/>
</dbReference>
<dbReference type="Proteomes" id="UP000076863">
    <property type="component" value="Unassembled WGS sequence"/>
</dbReference>
<evidence type="ECO:0000256" key="6">
    <source>
        <dbReference type="ARBA" id="ARBA00022840"/>
    </source>
</evidence>
<keyword evidence="7 9" id="KW-1133">Transmembrane helix</keyword>
<feature type="transmembrane region" description="Helical" evidence="9">
    <location>
        <begin position="379"/>
        <end position="401"/>
    </location>
</feature>
<evidence type="ECO:0000313" key="12">
    <source>
        <dbReference type="EMBL" id="KZZ99240.1"/>
    </source>
</evidence>
<evidence type="ECO:0000259" key="10">
    <source>
        <dbReference type="PROSITE" id="PS50893"/>
    </source>
</evidence>
<keyword evidence="3" id="KW-1003">Cell membrane</keyword>
<comment type="subcellular location">
    <subcellularLocation>
        <location evidence="1">Cell membrane</location>
        <topology evidence="1">Multi-pass membrane protein</topology>
    </subcellularLocation>
</comment>
<evidence type="ECO:0000256" key="1">
    <source>
        <dbReference type="ARBA" id="ARBA00004651"/>
    </source>
</evidence>
<dbReference type="InterPro" id="IPR050173">
    <property type="entry name" value="ABC_transporter_C-like"/>
</dbReference>
<evidence type="ECO:0000256" key="2">
    <source>
        <dbReference type="ARBA" id="ARBA00022448"/>
    </source>
</evidence>
<keyword evidence="6" id="KW-0067">ATP-binding</keyword>
<evidence type="ECO:0000256" key="7">
    <source>
        <dbReference type="ARBA" id="ARBA00022989"/>
    </source>
</evidence>
<dbReference type="CDD" id="cd18579">
    <property type="entry name" value="ABC_6TM_ABCC_D1"/>
    <property type="match status" value="1"/>
</dbReference>
<feature type="transmembrane region" description="Helical" evidence="9">
    <location>
        <begin position="740"/>
        <end position="761"/>
    </location>
</feature>
<dbReference type="InterPro" id="IPR011527">
    <property type="entry name" value="ABC1_TM_dom"/>
</dbReference>
<dbReference type="InterPro" id="IPR036640">
    <property type="entry name" value="ABC1_TM_sf"/>
</dbReference>
<feature type="domain" description="ABC transporter" evidence="10">
    <location>
        <begin position="452"/>
        <end position="688"/>
    </location>
</feature>
<keyword evidence="13" id="KW-1185">Reference proteome</keyword>
<evidence type="ECO:0000256" key="9">
    <source>
        <dbReference type="SAM" id="Phobius"/>
    </source>
</evidence>
<evidence type="ECO:0000256" key="4">
    <source>
        <dbReference type="ARBA" id="ARBA00022692"/>
    </source>
</evidence>
<name>A0A166PV15_9HYPO</name>
<gene>
    <name evidence="12" type="ORF">BBO_09505</name>
</gene>
<dbReference type="InterPro" id="IPR044746">
    <property type="entry name" value="ABCC_6TM_D1"/>
</dbReference>
<keyword evidence="5" id="KW-0547">Nucleotide-binding</keyword>
<dbReference type="SUPFAM" id="SSF90123">
    <property type="entry name" value="ABC transporter transmembrane region"/>
    <property type="match status" value="2"/>
</dbReference>
<dbReference type="SMART" id="SM00382">
    <property type="entry name" value="AAA"/>
    <property type="match status" value="2"/>
</dbReference>
<protein>
    <submittedName>
        <fullName evidence="12">ABC transporter, transmembrane domain, type 1</fullName>
    </submittedName>
</protein>
<evidence type="ECO:0000256" key="8">
    <source>
        <dbReference type="ARBA" id="ARBA00023136"/>
    </source>
</evidence>
<dbReference type="Gene3D" id="3.40.50.300">
    <property type="entry name" value="P-loop containing nucleotide triphosphate hydrolases"/>
    <property type="match status" value="2"/>
</dbReference>
<keyword evidence="4 9" id="KW-0812">Transmembrane</keyword>
<dbReference type="EMBL" id="AZHA01000102">
    <property type="protein sequence ID" value="KZZ99240.1"/>
    <property type="molecule type" value="Genomic_DNA"/>
</dbReference>
<dbReference type="InterPro" id="IPR027417">
    <property type="entry name" value="P-loop_NTPase"/>
</dbReference>
<dbReference type="Pfam" id="PF00005">
    <property type="entry name" value="ABC_tran"/>
    <property type="match status" value="2"/>
</dbReference>
<dbReference type="InterPro" id="IPR017871">
    <property type="entry name" value="ABC_transporter-like_CS"/>
</dbReference>
<dbReference type="OrthoDB" id="4139357at2759"/>
<feature type="domain" description="ABC transmembrane type-1" evidence="11">
    <location>
        <begin position="747"/>
        <end position="1017"/>
    </location>
</feature>
<evidence type="ECO:0000313" key="13">
    <source>
        <dbReference type="Proteomes" id="UP000076863"/>
    </source>
</evidence>
<dbReference type="Gene3D" id="1.20.1560.10">
    <property type="entry name" value="ABC transporter type 1, transmembrane domain"/>
    <property type="match status" value="2"/>
</dbReference>
<dbReference type="Pfam" id="PF00664">
    <property type="entry name" value="ABC_membrane"/>
    <property type="match status" value="2"/>
</dbReference>
<dbReference type="InterPro" id="IPR003593">
    <property type="entry name" value="AAA+_ATPase"/>
</dbReference>
<feature type="transmembrane region" description="Helical" evidence="9">
    <location>
        <begin position="343"/>
        <end position="367"/>
    </location>
</feature>
<evidence type="ECO:0000256" key="5">
    <source>
        <dbReference type="ARBA" id="ARBA00022741"/>
    </source>
</evidence>
<dbReference type="PROSITE" id="PS50893">
    <property type="entry name" value="ABC_TRANSPORTER_2"/>
    <property type="match status" value="2"/>
</dbReference>
<feature type="domain" description="ABC transporter" evidence="10">
    <location>
        <begin position="1053"/>
        <end position="1314"/>
    </location>
</feature>
<dbReference type="SUPFAM" id="SSF52540">
    <property type="entry name" value="P-loop containing nucleoside triphosphate hydrolases"/>
    <property type="match status" value="2"/>
</dbReference>
<evidence type="ECO:0000259" key="11">
    <source>
        <dbReference type="PROSITE" id="PS50929"/>
    </source>
</evidence>
<feature type="transmembrane region" description="Helical" evidence="9">
    <location>
        <begin position="162"/>
        <end position="183"/>
    </location>
</feature>
<dbReference type="GO" id="GO:0140359">
    <property type="term" value="F:ABC-type transporter activity"/>
    <property type="evidence" value="ECO:0007669"/>
    <property type="project" value="InterPro"/>
</dbReference>
<dbReference type="CDD" id="cd03250">
    <property type="entry name" value="ABCC_MRP_domain1"/>
    <property type="match status" value="1"/>
</dbReference>
<dbReference type="PROSITE" id="PS00211">
    <property type="entry name" value="ABC_TRANSPORTER_1"/>
    <property type="match status" value="2"/>
</dbReference>
<feature type="transmembrane region" description="Helical" evidence="9">
    <location>
        <begin position="260"/>
        <end position="280"/>
    </location>
</feature>
<keyword evidence="8 9" id="KW-0472">Membrane</keyword>
<dbReference type="InterPro" id="IPR044726">
    <property type="entry name" value="ABCC_6TM_D2"/>
</dbReference>
<comment type="caution">
    <text evidence="12">The sequence shown here is derived from an EMBL/GenBank/DDBJ whole genome shotgun (WGS) entry which is preliminary data.</text>
</comment>
<dbReference type="PANTHER" id="PTHR24223:SF345">
    <property type="entry name" value="ABC MULTIDRUG TRANSPORTER (EUROFUNG)"/>
    <property type="match status" value="1"/>
</dbReference>
<reference evidence="12 13" key="1">
    <citation type="journal article" date="2016" name="Genome Biol. Evol.">
        <title>Divergent and convergent evolution of fungal pathogenicity.</title>
        <authorList>
            <person name="Shang Y."/>
            <person name="Xiao G."/>
            <person name="Zheng P."/>
            <person name="Cen K."/>
            <person name="Zhan S."/>
            <person name="Wang C."/>
        </authorList>
    </citation>
    <scope>NUCLEOTIDE SEQUENCE [LARGE SCALE GENOMIC DNA]</scope>
    <source>
        <strain evidence="12 13">RCEF 3172</strain>
    </source>
</reference>
<organism evidence="12 13">
    <name type="scientific">Beauveria brongniartii RCEF 3172</name>
    <dbReference type="NCBI Taxonomy" id="1081107"/>
    <lineage>
        <taxon>Eukaryota</taxon>
        <taxon>Fungi</taxon>
        <taxon>Dikarya</taxon>
        <taxon>Ascomycota</taxon>
        <taxon>Pezizomycotina</taxon>
        <taxon>Sordariomycetes</taxon>
        <taxon>Hypocreomycetidae</taxon>
        <taxon>Hypocreales</taxon>
        <taxon>Cordycipitaceae</taxon>
        <taxon>Beauveria</taxon>
        <taxon>Beauveria brongniartii</taxon>
    </lineage>
</organism>
<dbReference type="GO" id="GO:0016887">
    <property type="term" value="F:ATP hydrolysis activity"/>
    <property type="evidence" value="ECO:0007669"/>
    <property type="project" value="InterPro"/>
</dbReference>
<dbReference type="GO" id="GO:0005886">
    <property type="term" value="C:plasma membrane"/>
    <property type="evidence" value="ECO:0007669"/>
    <property type="project" value="UniProtKB-SubCell"/>
</dbReference>
<dbReference type="FunFam" id="1.20.1560.10:FF:000066">
    <property type="entry name" value="ABC multidrug transporter (Eurofung)"/>
    <property type="match status" value="1"/>
</dbReference>